<organism evidence="2 3">
    <name type="scientific">Passalora fulva</name>
    <name type="common">Tomato leaf mold</name>
    <name type="synonym">Cladosporium fulvum</name>
    <dbReference type="NCBI Taxonomy" id="5499"/>
    <lineage>
        <taxon>Eukaryota</taxon>
        <taxon>Fungi</taxon>
        <taxon>Dikarya</taxon>
        <taxon>Ascomycota</taxon>
        <taxon>Pezizomycotina</taxon>
        <taxon>Dothideomycetes</taxon>
        <taxon>Dothideomycetidae</taxon>
        <taxon>Mycosphaerellales</taxon>
        <taxon>Mycosphaerellaceae</taxon>
        <taxon>Fulvia</taxon>
    </lineage>
</organism>
<sequence>MKSSETRTSARPSQRRRRPRATFYDLPGELRNKVYRLELVKDRTIYLDADQLELLQQGNPALLRSSDRINKECQRIYFEENIFCFTDQSLNGDGISIFRHAMGDAFEYLQQIKVSRTYRIGDMRPITIRFRAYTQSVTEGRRTRTRIIIERPQNENLPFPGIRSKMRGKFKEPCRCEVDAMARSWQFPGESGGWMLFSFLEEYIQYITSTAEHAQIETCKKCNSVRRT</sequence>
<dbReference type="AlphaFoldDB" id="A0A9Q8P3X8"/>
<dbReference type="GeneID" id="71981412"/>
<reference evidence="2" key="2">
    <citation type="journal article" date="2022" name="Microb. Genom.">
        <title>A chromosome-scale genome assembly of the tomato pathogen Cladosporium fulvum reveals a compartmentalized genome architecture and the presence of a dispensable chromosome.</title>
        <authorList>
            <person name="Zaccaron A.Z."/>
            <person name="Chen L.H."/>
            <person name="Samaras A."/>
            <person name="Stergiopoulos I."/>
        </authorList>
    </citation>
    <scope>NUCLEOTIDE SEQUENCE</scope>
    <source>
        <strain evidence="2">Race5_Kim</strain>
    </source>
</reference>
<evidence type="ECO:0000313" key="3">
    <source>
        <dbReference type="Proteomes" id="UP000756132"/>
    </source>
</evidence>
<dbReference type="OMA" id="DRINKEC"/>
<proteinExistence type="predicted"/>
<dbReference type="PANTHER" id="PTHR42085:SF2">
    <property type="entry name" value="F-BOX DOMAIN-CONTAINING PROTEIN"/>
    <property type="match status" value="1"/>
</dbReference>
<dbReference type="EMBL" id="CP090163">
    <property type="protein sequence ID" value="UJO12152.1"/>
    <property type="molecule type" value="Genomic_DNA"/>
</dbReference>
<protein>
    <submittedName>
        <fullName evidence="2">Uncharacterized protein</fullName>
    </submittedName>
</protein>
<gene>
    <name evidence="2" type="ORF">CLAFUR5_01534</name>
</gene>
<accession>A0A9Q8P3X8</accession>
<dbReference type="PANTHER" id="PTHR42085">
    <property type="entry name" value="F-BOX DOMAIN-CONTAINING PROTEIN"/>
    <property type="match status" value="1"/>
</dbReference>
<dbReference type="InterPro" id="IPR038883">
    <property type="entry name" value="AN11006-like"/>
</dbReference>
<dbReference type="RefSeq" id="XP_047756518.1">
    <property type="nucleotide sequence ID" value="XM_047900682.1"/>
</dbReference>
<name>A0A9Q8P3X8_PASFU</name>
<feature type="compositionally biased region" description="Low complexity" evidence="1">
    <location>
        <begin position="1"/>
        <end position="12"/>
    </location>
</feature>
<keyword evidence="3" id="KW-1185">Reference proteome</keyword>
<dbReference type="OrthoDB" id="62952at2759"/>
<dbReference type="KEGG" id="ffu:CLAFUR5_01534"/>
<reference evidence="2" key="1">
    <citation type="submission" date="2021-12" db="EMBL/GenBank/DDBJ databases">
        <authorList>
            <person name="Zaccaron A."/>
            <person name="Stergiopoulos I."/>
        </authorList>
    </citation>
    <scope>NUCLEOTIDE SEQUENCE</scope>
    <source>
        <strain evidence="2">Race5_Kim</strain>
    </source>
</reference>
<feature type="region of interest" description="Disordered" evidence="1">
    <location>
        <begin position="1"/>
        <end position="22"/>
    </location>
</feature>
<dbReference type="Proteomes" id="UP000756132">
    <property type="component" value="Chromosome 1"/>
</dbReference>
<evidence type="ECO:0000256" key="1">
    <source>
        <dbReference type="SAM" id="MobiDB-lite"/>
    </source>
</evidence>
<evidence type="ECO:0000313" key="2">
    <source>
        <dbReference type="EMBL" id="UJO12152.1"/>
    </source>
</evidence>